<evidence type="ECO:0000313" key="4">
    <source>
        <dbReference type="Proteomes" id="UP000252004"/>
    </source>
</evidence>
<organism evidence="3 4">
    <name type="scientific">Streptomyces globosus</name>
    <dbReference type="NCBI Taxonomy" id="68209"/>
    <lineage>
        <taxon>Bacteria</taxon>
        <taxon>Bacillati</taxon>
        <taxon>Actinomycetota</taxon>
        <taxon>Actinomycetes</taxon>
        <taxon>Kitasatosporales</taxon>
        <taxon>Streptomycetaceae</taxon>
        <taxon>Streptomyces</taxon>
    </lineage>
</organism>
<gene>
    <name evidence="3" type="ORF">C0216_14275</name>
</gene>
<evidence type="ECO:0000313" key="3">
    <source>
        <dbReference type="EMBL" id="AXE24467.1"/>
    </source>
</evidence>
<accession>A0A344U0P6</accession>
<dbReference type="Proteomes" id="UP000252004">
    <property type="component" value="Chromosome"/>
</dbReference>
<proteinExistence type="predicted"/>
<dbReference type="OrthoDB" id="654524at2"/>
<dbReference type="KEGG" id="sgz:C0216_14275"/>
<name>A0A344U0P6_9ACTN</name>
<evidence type="ECO:0000256" key="1">
    <source>
        <dbReference type="SAM" id="MobiDB-lite"/>
    </source>
</evidence>
<dbReference type="EMBL" id="CP030862">
    <property type="protein sequence ID" value="AXE24467.1"/>
    <property type="molecule type" value="Genomic_DNA"/>
</dbReference>
<dbReference type="Pfam" id="PF18299">
    <property type="entry name" value="R2K_2"/>
    <property type="match status" value="1"/>
</dbReference>
<dbReference type="AlphaFoldDB" id="A0A344U0P6"/>
<evidence type="ECO:0000259" key="2">
    <source>
        <dbReference type="Pfam" id="PF18299"/>
    </source>
</evidence>
<sequence length="296" mass="30861">MTPLSHVRASLAGTGGGAKTAGGCPVRVRRLGCVDNRTDPARPRPALVLPAPRTSTGELLGRAAAWRGFDVLARPERPPSGGPAHWYGGPRSADRVAAGLGLALLEPADGWLAGLPYGLLRRRVRLTTLAEARALPGPCFVKPPSEKTEALPAAVYGPGGGARLPGPEVLDGATPVLVCSVVEFAAEYRLFVLDGEVVAGSRYAVYGRLDPAALDAGARAFGREVLAAAADGLPSAVCVDVGRLADGMWAVVEANMPWFAHCYAAEPERVLDVVLRAAGPLERVRGRDVRFLRGAA</sequence>
<reference evidence="3 4" key="1">
    <citation type="submission" date="2018-01" db="EMBL/GenBank/DDBJ databases">
        <title>Draft genome Sequence of streptomyces globosus LZH-48.</title>
        <authorList>
            <person name="Ran K."/>
            <person name="Li Z."/>
            <person name="Wei S."/>
            <person name="Dong R."/>
        </authorList>
    </citation>
    <scope>NUCLEOTIDE SEQUENCE [LARGE SCALE GENOMIC DNA]</scope>
    <source>
        <strain evidence="3 4">LZH-48</strain>
    </source>
</reference>
<keyword evidence="4" id="KW-1185">Reference proteome</keyword>
<feature type="domain" description="ATP-grasp" evidence="2">
    <location>
        <begin position="120"/>
        <end position="273"/>
    </location>
</feature>
<feature type="region of interest" description="Disordered" evidence="1">
    <location>
        <begin position="1"/>
        <end position="21"/>
    </location>
</feature>
<protein>
    <submittedName>
        <fullName evidence="3">DUF4343 domain-containing protein</fullName>
    </submittedName>
</protein>
<dbReference type="InterPro" id="IPR041261">
    <property type="entry name" value="R2K_2"/>
</dbReference>